<dbReference type="CDD" id="cd03114">
    <property type="entry name" value="MMAA-like"/>
    <property type="match status" value="1"/>
</dbReference>
<dbReference type="EMBL" id="SOAZ01000031">
    <property type="protein sequence ID" value="TDT50310.1"/>
    <property type="molecule type" value="Genomic_DNA"/>
</dbReference>
<dbReference type="RefSeq" id="WP_133629251.1">
    <property type="nucleotide sequence ID" value="NZ_SOAZ01000031.1"/>
</dbReference>
<feature type="domain" description="AAA+ ATPase" evidence="6">
    <location>
        <begin position="42"/>
        <end position="192"/>
    </location>
</feature>
<gene>
    <name evidence="7" type="ORF">EDD71_13113</name>
</gene>
<keyword evidence="8" id="KW-1185">Reference proteome</keyword>
<dbReference type="AlphaFoldDB" id="A0A4R7KB51"/>
<proteinExistence type="inferred from homology"/>
<dbReference type="PANTHER" id="PTHR43087">
    <property type="entry name" value="LYSINE/ARGININE/ORNITHINE TRANSPORT SYSTEM KINASE"/>
    <property type="match status" value="1"/>
</dbReference>
<evidence type="ECO:0000256" key="3">
    <source>
        <dbReference type="ARBA" id="ARBA00022801"/>
    </source>
</evidence>
<dbReference type="InterPro" id="IPR027417">
    <property type="entry name" value="P-loop_NTPase"/>
</dbReference>
<dbReference type="OrthoDB" id="9778292at2"/>
<dbReference type="Pfam" id="PF03308">
    <property type="entry name" value="MeaB"/>
    <property type="match status" value="1"/>
</dbReference>
<name>A0A4R7KB51_9CLOT</name>
<keyword evidence="7" id="KW-0808">Transferase</keyword>
<dbReference type="GO" id="GO:0016301">
    <property type="term" value="F:kinase activity"/>
    <property type="evidence" value="ECO:0007669"/>
    <property type="project" value="UniProtKB-KW"/>
</dbReference>
<evidence type="ECO:0000256" key="1">
    <source>
        <dbReference type="ARBA" id="ARBA00009625"/>
    </source>
</evidence>
<comment type="caution">
    <text evidence="7">The sequence shown here is derived from an EMBL/GenBank/DDBJ whole genome shotgun (WGS) entry which is preliminary data.</text>
</comment>
<sequence length="312" mass="34181">MDLYEEVLKGNKRSIAKLITLVENKDEEGFEIYERLYKKTGGAKRVGVTGPPGAGKSTLLDILAGTYLDDGFKAAVVTVDPTSPFTGGAILGDRVRMKEIAGRENCFVRSMGSRGALGGISSGAIYAVDILDVAGYDYIFIETVGTGQSEVDIVKLSDMVILITVPDLGDDIQAFKAGIMEIGDLIVINKCDREGALRTYNHISSILSLKRGEKPPIITTDCISRKGIEELRREVDRLLDLRIKSEEIGNRRRQIGLEELKRSLVDIVIEKSLKSKNIEDVLDNIGNKNYSPGYGAKILIKSLCSQEGEYDT</sequence>
<dbReference type="NCBIfam" id="TIGR00750">
    <property type="entry name" value="lao"/>
    <property type="match status" value="1"/>
</dbReference>
<dbReference type="GO" id="GO:0003924">
    <property type="term" value="F:GTPase activity"/>
    <property type="evidence" value="ECO:0007669"/>
    <property type="project" value="InterPro"/>
</dbReference>
<dbReference type="SUPFAM" id="SSF52540">
    <property type="entry name" value="P-loop containing nucleoside triphosphate hydrolases"/>
    <property type="match status" value="1"/>
</dbReference>
<reference evidence="7 8" key="1">
    <citation type="submission" date="2019-03" db="EMBL/GenBank/DDBJ databases">
        <title>Genomic Encyclopedia of Type Strains, Phase IV (KMG-IV): sequencing the most valuable type-strain genomes for metagenomic binning, comparative biology and taxonomic classification.</title>
        <authorList>
            <person name="Goeker M."/>
        </authorList>
    </citation>
    <scope>NUCLEOTIDE SEQUENCE [LARGE SCALE GENOMIC DNA]</scope>
    <source>
        <strain evidence="7 8">DSM 24455</strain>
    </source>
</reference>
<dbReference type="SMART" id="SM00382">
    <property type="entry name" value="AAA"/>
    <property type="match status" value="1"/>
</dbReference>
<evidence type="ECO:0000313" key="7">
    <source>
        <dbReference type="EMBL" id="TDT50310.1"/>
    </source>
</evidence>
<keyword evidence="3" id="KW-0378">Hydrolase</keyword>
<dbReference type="InterPro" id="IPR052040">
    <property type="entry name" value="GTPase/Isobutyryl-CoA_mutase"/>
</dbReference>
<evidence type="ECO:0000259" key="6">
    <source>
        <dbReference type="SMART" id="SM00382"/>
    </source>
</evidence>
<dbReference type="Gene3D" id="3.40.50.300">
    <property type="entry name" value="P-loop containing nucleotide triphosphate hydrolases"/>
    <property type="match status" value="1"/>
</dbReference>
<dbReference type="InterPro" id="IPR003593">
    <property type="entry name" value="AAA+_ATPase"/>
</dbReference>
<keyword evidence="2" id="KW-0547">Nucleotide-binding</keyword>
<dbReference type="GO" id="GO:0005525">
    <property type="term" value="F:GTP binding"/>
    <property type="evidence" value="ECO:0007669"/>
    <property type="project" value="UniProtKB-KW"/>
</dbReference>
<dbReference type="Proteomes" id="UP000295325">
    <property type="component" value="Unassembled WGS sequence"/>
</dbReference>
<accession>A0A4R7KB51</accession>
<evidence type="ECO:0000256" key="5">
    <source>
        <dbReference type="ARBA" id="ARBA00023186"/>
    </source>
</evidence>
<organism evidence="7 8">
    <name type="scientific">Fonticella tunisiensis</name>
    <dbReference type="NCBI Taxonomy" id="1096341"/>
    <lineage>
        <taxon>Bacteria</taxon>
        <taxon>Bacillati</taxon>
        <taxon>Bacillota</taxon>
        <taxon>Clostridia</taxon>
        <taxon>Eubacteriales</taxon>
        <taxon>Clostridiaceae</taxon>
        <taxon>Fonticella</taxon>
    </lineage>
</organism>
<evidence type="ECO:0000313" key="8">
    <source>
        <dbReference type="Proteomes" id="UP000295325"/>
    </source>
</evidence>
<keyword evidence="5" id="KW-0143">Chaperone</keyword>
<comment type="similarity">
    <text evidence="1">Belongs to the SIMIBI class G3E GTPase family. ArgK/MeaB subfamily.</text>
</comment>
<keyword evidence="4" id="KW-0342">GTP-binding</keyword>
<dbReference type="PANTHER" id="PTHR43087:SF1">
    <property type="entry name" value="LAO_AO TRANSPORT SYSTEM ATPASE"/>
    <property type="match status" value="1"/>
</dbReference>
<dbReference type="InterPro" id="IPR005129">
    <property type="entry name" value="GTPase_ArgK"/>
</dbReference>
<evidence type="ECO:0000256" key="4">
    <source>
        <dbReference type="ARBA" id="ARBA00023134"/>
    </source>
</evidence>
<protein>
    <submittedName>
        <fullName evidence="7">LAO/AO transport system kinase</fullName>
    </submittedName>
</protein>
<keyword evidence="7" id="KW-0418">Kinase</keyword>
<evidence type="ECO:0000256" key="2">
    <source>
        <dbReference type="ARBA" id="ARBA00022741"/>
    </source>
</evidence>